<keyword evidence="4" id="KW-1185">Reference proteome</keyword>
<dbReference type="GO" id="GO:0016787">
    <property type="term" value="F:hydrolase activity"/>
    <property type="evidence" value="ECO:0007669"/>
    <property type="project" value="UniProtKB-KW"/>
</dbReference>
<keyword evidence="2" id="KW-0378">Hydrolase</keyword>
<dbReference type="GO" id="GO:0004519">
    <property type="term" value="F:endonuclease activity"/>
    <property type="evidence" value="ECO:0007669"/>
    <property type="project" value="UniProtKB-UniRule"/>
</dbReference>
<dbReference type="EMBL" id="AECV01000044">
    <property type="protein sequence ID" value="EFW29035.1"/>
    <property type="molecule type" value="Genomic_DNA"/>
</dbReference>
<name>E7N464_9FIRM</name>
<comment type="similarity">
    <text evidence="2">Belongs to the CRISPR-associated protein Cas5 family. Subtype I-C/Dvulg subfamily.</text>
</comment>
<evidence type="ECO:0000256" key="1">
    <source>
        <dbReference type="ARBA" id="ARBA00023118"/>
    </source>
</evidence>
<dbReference type="NCBIfam" id="TIGR01876">
    <property type="entry name" value="cas_Cas5d"/>
    <property type="match status" value="1"/>
</dbReference>
<dbReference type="STRING" id="749551.HMPREF9555_01805"/>
<dbReference type="Proteomes" id="UP000004633">
    <property type="component" value="Unassembled WGS sequence"/>
</dbReference>
<comment type="function">
    <text evidence="2">CRISPR (clustered regularly interspaced short palindromic repeat) is an adaptive immune system that provides protection against mobile genetic elements (viruses, transposable elements and conjugative plasmids). CRISPR clusters contain spacers, sequences complementary to antecedent mobile elements, and target invading nucleic acids. CRISPR clusters are transcribed and processed into CRISPR RNA (crRNA).</text>
</comment>
<dbReference type="InterPro" id="IPR010155">
    <property type="entry name" value="CRISPR-assoc_prot_Cas5d"/>
</dbReference>
<dbReference type="InterPro" id="IPR021124">
    <property type="entry name" value="CRISPR-assoc_prot_Cas5"/>
</dbReference>
<dbReference type="PIRSF" id="PIRSF029950">
    <property type="entry name" value="Cas_CT1134"/>
    <property type="match status" value="1"/>
</dbReference>
<organism evidence="3 4">
    <name type="scientific">Selenomonas artemidis F0399</name>
    <dbReference type="NCBI Taxonomy" id="749551"/>
    <lineage>
        <taxon>Bacteria</taxon>
        <taxon>Bacillati</taxon>
        <taxon>Bacillota</taxon>
        <taxon>Negativicutes</taxon>
        <taxon>Selenomonadales</taxon>
        <taxon>Selenomonadaceae</taxon>
        <taxon>Selenomonas</taxon>
    </lineage>
</organism>
<dbReference type="CDD" id="cd09752">
    <property type="entry name" value="Cas5_I-C"/>
    <property type="match status" value="1"/>
</dbReference>
<dbReference type="EC" id="3.1.-.-" evidence="2"/>
<gene>
    <name evidence="3" type="primary">cas5d</name>
    <name evidence="3" type="ORF">HMPREF9555_01805</name>
</gene>
<protein>
    <recommendedName>
        <fullName evidence="2">pre-crRNA processing endonuclease</fullName>
        <ecNumber evidence="2">3.1.-.-</ecNumber>
    </recommendedName>
</protein>
<dbReference type="GO" id="GO:0003723">
    <property type="term" value="F:RNA binding"/>
    <property type="evidence" value="ECO:0007669"/>
    <property type="project" value="UniProtKB-UniRule"/>
</dbReference>
<evidence type="ECO:0000313" key="3">
    <source>
        <dbReference type="EMBL" id="EFW29035.1"/>
    </source>
</evidence>
<reference evidence="3 4" key="1">
    <citation type="submission" date="2010-08" db="EMBL/GenBank/DDBJ databases">
        <authorList>
            <person name="Weinstock G."/>
            <person name="Sodergren E."/>
            <person name="Clifton S."/>
            <person name="Fulton L."/>
            <person name="Fulton B."/>
            <person name="Courtney L."/>
            <person name="Fronick C."/>
            <person name="Harrison M."/>
            <person name="Strong C."/>
            <person name="Farmer C."/>
            <person name="Delahaunty K."/>
            <person name="Markovic C."/>
            <person name="Hall O."/>
            <person name="Minx P."/>
            <person name="Tomlinson C."/>
            <person name="Mitreva M."/>
            <person name="Hou S."/>
            <person name="Chen J."/>
            <person name="Wollam A."/>
            <person name="Pepin K.H."/>
            <person name="Johnson M."/>
            <person name="Bhonagiri V."/>
            <person name="Zhang X."/>
            <person name="Suruliraj S."/>
            <person name="Warren W."/>
            <person name="Chinwalla A."/>
            <person name="Mardis E.R."/>
            <person name="Wilson R.K."/>
        </authorList>
    </citation>
    <scope>NUCLEOTIDE SEQUENCE [LARGE SCALE GENOMIC DNA]</scope>
    <source>
        <strain evidence="3 4">F0399</strain>
    </source>
</reference>
<comment type="caution">
    <text evidence="3">The sequence shown here is derived from an EMBL/GenBank/DDBJ whole genome shotgun (WGS) entry which is preliminary data.</text>
</comment>
<dbReference type="Pfam" id="PF09704">
    <property type="entry name" value="Cas_Cas5d"/>
    <property type="match status" value="1"/>
</dbReference>
<accession>E7N464</accession>
<dbReference type="NCBIfam" id="TIGR02593">
    <property type="entry name" value="CRISPR_cas5"/>
    <property type="match status" value="1"/>
</dbReference>
<evidence type="ECO:0000256" key="2">
    <source>
        <dbReference type="PIRNR" id="PIRNR029950"/>
    </source>
</evidence>
<dbReference type="GO" id="GO:0043571">
    <property type="term" value="P:maintenance of CRISPR repeat elements"/>
    <property type="evidence" value="ECO:0007669"/>
    <property type="project" value="UniProtKB-UniRule"/>
</dbReference>
<keyword evidence="1 2" id="KW-0051">Antiviral defense</keyword>
<dbReference type="InterPro" id="IPR013422">
    <property type="entry name" value="CRISPR-assoc_prot_Cas5_N"/>
</dbReference>
<keyword evidence="2" id="KW-0255">Endonuclease</keyword>
<keyword evidence="2" id="KW-0694">RNA-binding</keyword>
<dbReference type="GO" id="GO:0051607">
    <property type="term" value="P:defense response to virus"/>
    <property type="evidence" value="ECO:0007669"/>
    <property type="project" value="UniProtKB-UniRule"/>
</dbReference>
<keyword evidence="2" id="KW-0540">Nuclease</keyword>
<proteinExistence type="inferred from homology"/>
<dbReference type="HOGENOM" id="CLU_093736_0_0_9"/>
<evidence type="ECO:0000313" key="4">
    <source>
        <dbReference type="Proteomes" id="UP000004633"/>
    </source>
</evidence>
<dbReference type="Gene3D" id="3.30.70.2660">
    <property type="match status" value="1"/>
</dbReference>
<dbReference type="AlphaFoldDB" id="E7N464"/>
<sequence length="240" mass="27511">MMRNGIEFQVYGRMALFTDPITKIGGERSSYSVPTYQALKGITESIYWKPTIFWVIDEVRVMHRIATQSRGVKPLKYGGGGNDLSVYKYLSGVCYQVRAHFEFNTHRKELAGDRDEHKHHNIAKRMVERGGRRDIFLGTRECQGYVEPVAYGSGEGYYDHAGDMPLGTMFHGFNYADETGGNMLQVRLWQPIMKDGVLHFPRPEECSLVRDVRKVTTKLFDKNSVTFAEEELRELEGGRL</sequence>